<feature type="domain" description="EF-hand" evidence="7">
    <location>
        <begin position="545"/>
        <end position="571"/>
    </location>
</feature>
<dbReference type="PANTHER" id="PTHR33698:SF3">
    <property type="entry name" value="OS09G0266000 PROTEIN"/>
    <property type="match status" value="1"/>
</dbReference>
<dbReference type="Pfam" id="PF12680">
    <property type="entry name" value="SnoaL_2"/>
    <property type="match status" value="1"/>
</dbReference>
<dbReference type="SUPFAM" id="SSF81324">
    <property type="entry name" value="Voltage-gated potassium channels"/>
    <property type="match status" value="1"/>
</dbReference>
<sequence length="571" mass="63486">MAVQALQAKLPVSIPPTAPAPPGSPKLRSFGSERSFVTAVVTSAVLRACRAARPRARRSALHAWRRDVLGTALVVLPQSCLAAPNTVRTAPDVARSLWGKGLRSDEDLARWEAAVASDCVYEDLYYAEPAKGKQAVVELIRQKLLPPKSHLVIDSLSDGSSSCGFTWHIEEDGVGIGHRGLCFVRLNSAGEVAYVRDLGEPLFKAGELTEKLLEALTKDQPLPERPVLSGPPQTPRMAGSIVKYLYGDVQKSGGDAVRFYAEDVVYEDMNYEVPFVGKKAVDGFLARFQNIQGVTFNLEEVSDGEEAVGFTYTIQIAGQPRGIRGITFYKVKDGKVCYVRDVPESATKPPPVQQLARLLRIVRFLKQLYLLAYGFIEGTMAVLWVTILASFMLYICAVILVRAYGKNGNNDDPYHDFFEEHFGSIPITMFALFELITAPDLAPYKAAMFANPPLVVFLVIFIVLGSFGINGLLVALINESILEKNQARIEADRIDREFKRKDLQQRCGELFDELDVHHNRVLPRDEIRQVTEQVALLLESFGVNFQRADLDQMFYVMDYSDTGIIERSEFI</sequence>
<dbReference type="EMBL" id="CAXAMN010003925">
    <property type="protein sequence ID" value="CAK9006919.1"/>
    <property type="molecule type" value="Genomic_DNA"/>
</dbReference>
<dbReference type="InterPro" id="IPR011992">
    <property type="entry name" value="EF-hand-dom_pair"/>
</dbReference>
<dbReference type="SUPFAM" id="SSF54427">
    <property type="entry name" value="NTF2-like"/>
    <property type="match status" value="2"/>
</dbReference>
<dbReference type="InterPro" id="IPR032710">
    <property type="entry name" value="NTF2-like_dom_sf"/>
</dbReference>
<dbReference type="PANTHER" id="PTHR33698">
    <property type="entry name" value="NUCLEAR TRANSPORT FACTOR 2 (NTF2)-LIKE PROTEIN"/>
    <property type="match status" value="1"/>
</dbReference>
<evidence type="ECO:0000256" key="6">
    <source>
        <dbReference type="SAM" id="Phobius"/>
    </source>
</evidence>
<comment type="subcellular location">
    <subcellularLocation>
        <location evidence="1">Membrane</location>
        <topology evidence="1">Multi-pass membrane protein</topology>
    </subcellularLocation>
</comment>
<feature type="transmembrane region" description="Helical" evidence="6">
    <location>
        <begin position="454"/>
        <end position="477"/>
    </location>
</feature>
<evidence type="ECO:0000259" key="7">
    <source>
        <dbReference type="PROSITE" id="PS50222"/>
    </source>
</evidence>
<evidence type="ECO:0000313" key="8">
    <source>
        <dbReference type="EMBL" id="CAK9006919.1"/>
    </source>
</evidence>
<dbReference type="Proteomes" id="UP001642484">
    <property type="component" value="Unassembled WGS sequence"/>
</dbReference>
<proteinExistence type="predicted"/>
<dbReference type="Gene3D" id="1.10.238.10">
    <property type="entry name" value="EF-hand"/>
    <property type="match status" value="1"/>
</dbReference>
<accession>A0ABP0IXX2</accession>
<evidence type="ECO:0000256" key="1">
    <source>
        <dbReference type="ARBA" id="ARBA00004141"/>
    </source>
</evidence>
<protein>
    <recommendedName>
        <fullName evidence="7">EF-hand domain-containing protein</fullName>
    </recommendedName>
</protein>
<evidence type="ECO:0000256" key="5">
    <source>
        <dbReference type="ARBA" id="ARBA00023136"/>
    </source>
</evidence>
<dbReference type="PROSITE" id="PS00018">
    <property type="entry name" value="EF_HAND_1"/>
    <property type="match status" value="1"/>
</dbReference>
<comment type="caution">
    <text evidence="8">The sequence shown here is derived from an EMBL/GenBank/DDBJ whole genome shotgun (WGS) entry which is preliminary data.</text>
</comment>
<keyword evidence="3" id="KW-0106">Calcium</keyword>
<dbReference type="InterPro" id="IPR018247">
    <property type="entry name" value="EF_Hand_1_Ca_BS"/>
</dbReference>
<dbReference type="InterPro" id="IPR005821">
    <property type="entry name" value="Ion_trans_dom"/>
</dbReference>
<feature type="transmembrane region" description="Helical" evidence="6">
    <location>
        <begin position="421"/>
        <end position="442"/>
    </location>
</feature>
<organism evidence="8 9">
    <name type="scientific">Durusdinium trenchii</name>
    <dbReference type="NCBI Taxonomy" id="1381693"/>
    <lineage>
        <taxon>Eukaryota</taxon>
        <taxon>Sar</taxon>
        <taxon>Alveolata</taxon>
        <taxon>Dinophyceae</taxon>
        <taxon>Suessiales</taxon>
        <taxon>Symbiodiniaceae</taxon>
        <taxon>Durusdinium</taxon>
    </lineage>
</organism>
<dbReference type="InterPro" id="IPR037401">
    <property type="entry name" value="SnoaL-like"/>
</dbReference>
<keyword evidence="9" id="KW-1185">Reference proteome</keyword>
<keyword evidence="2 6" id="KW-0812">Transmembrane</keyword>
<evidence type="ECO:0000256" key="3">
    <source>
        <dbReference type="ARBA" id="ARBA00022837"/>
    </source>
</evidence>
<evidence type="ECO:0000256" key="2">
    <source>
        <dbReference type="ARBA" id="ARBA00022692"/>
    </source>
</evidence>
<dbReference type="Gene3D" id="3.10.450.50">
    <property type="match status" value="2"/>
</dbReference>
<dbReference type="InterPro" id="IPR002048">
    <property type="entry name" value="EF_hand_dom"/>
</dbReference>
<keyword evidence="5 6" id="KW-0472">Membrane</keyword>
<reference evidence="8 9" key="1">
    <citation type="submission" date="2024-02" db="EMBL/GenBank/DDBJ databases">
        <authorList>
            <person name="Chen Y."/>
            <person name="Shah S."/>
            <person name="Dougan E. K."/>
            <person name="Thang M."/>
            <person name="Chan C."/>
        </authorList>
    </citation>
    <scope>NUCLEOTIDE SEQUENCE [LARGE SCALE GENOMIC DNA]</scope>
</reference>
<keyword evidence="4 6" id="KW-1133">Transmembrane helix</keyword>
<evidence type="ECO:0000256" key="4">
    <source>
        <dbReference type="ARBA" id="ARBA00022989"/>
    </source>
</evidence>
<dbReference type="Gene3D" id="1.10.287.70">
    <property type="match status" value="1"/>
</dbReference>
<gene>
    <name evidence="8" type="ORF">CCMP2556_LOCUS8626</name>
</gene>
<dbReference type="PROSITE" id="PS50222">
    <property type="entry name" value="EF_HAND_2"/>
    <property type="match status" value="1"/>
</dbReference>
<feature type="transmembrane region" description="Helical" evidence="6">
    <location>
        <begin position="368"/>
        <end position="401"/>
    </location>
</feature>
<name>A0ABP0IXX2_9DINO</name>
<dbReference type="SUPFAM" id="SSF47473">
    <property type="entry name" value="EF-hand"/>
    <property type="match status" value="1"/>
</dbReference>
<dbReference type="Pfam" id="PF00520">
    <property type="entry name" value="Ion_trans"/>
    <property type="match status" value="1"/>
</dbReference>
<evidence type="ECO:0000313" key="9">
    <source>
        <dbReference type="Proteomes" id="UP001642484"/>
    </source>
</evidence>